<dbReference type="Pfam" id="PF10056">
    <property type="entry name" value="DUF2293"/>
    <property type="match status" value="1"/>
</dbReference>
<comment type="caution">
    <text evidence="3">The sequence shown here is derived from an EMBL/GenBank/DDBJ whole genome shotgun (WGS) entry which is preliminary data.</text>
</comment>
<dbReference type="RefSeq" id="WP_150968957.1">
    <property type="nucleotide sequence ID" value="NZ_VZDO01000004.1"/>
</dbReference>
<keyword evidence="4" id="KW-1185">Reference proteome</keyword>
<evidence type="ECO:0000256" key="1">
    <source>
        <dbReference type="SAM" id="MobiDB-lite"/>
    </source>
</evidence>
<evidence type="ECO:0000259" key="2">
    <source>
        <dbReference type="Pfam" id="PF10056"/>
    </source>
</evidence>
<dbReference type="InterPro" id="IPR018744">
    <property type="entry name" value="DUF2293"/>
</dbReference>
<protein>
    <submittedName>
        <fullName evidence="3">DUF2293 domain-containing protein</fullName>
    </submittedName>
</protein>
<dbReference type="AlphaFoldDB" id="A0A7V7PR10"/>
<evidence type="ECO:0000313" key="4">
    <source>
        <dbReference type="Proteomes" id="UP000432089"/>
    </source>
</evidence>
<sequence length="110" mass="12224">MTTERQRSIAKLLTATIPRVPFIDAEAIRAAAAARHMRALSPGAALWLAIVAHIRHAHTDYDALMDEGYDRDAARFFVVDAINATLDHWGSTRRLEPEADEDEPMPSSDI</sequence>
<feature type="domain" description="DUF2293" evidence="2">
    <location>
        <begin position="13"/>
        <end position="90"/>
    </location>
</feature>
<dbReference type="PIRSF" id="PIRSF036238">
    <property type="entry name" value="UCP036238"/>
    <property type="match status" value="1"/>
</dbReference>
<accession>A0A7V7PR10</accession>
<proteinExistence type="predicted"/>
<name>A0A7V7PR10_9HYPH</name>
<dbReference type="InterPro" id="IPR017044">
    <property type="entry name" value="UCP036238"/>
</dbReference>
<dbReference type="Proteomes" id="UP000432089">
    <property type="component" value="Unassembled WGS sequence"/>
</dbReference>
<reference evidence="3 4" key="1">
    <citation type="submission" date="2019-09" db="EMBL/GenBank/DDBJ databases">
        <title>YIM 132180 draft genome.</title>
        <authorList>
            <person name="Zhang K."/>
        </authorList>
    </citation>
    <scope>NUCLEOTIDE SEQUENCE [LARGE SCALE GENOMIC DNA]</scope>
    <source>
        <strain evidence="3 4">YIM 132180</strain>
    </source>
</reference>
<dbReference type="EMBL" id="VZDO01000004">
    <property type="protein sequence ID" value="KAB0680805.1"/>
    <property type="molecule type" value="Genomic_DNA"/>
</dbReference>
<organism evidence="3 4">
    <name type="scientific">Plantimonas leprariae</name>
    <dbReference type="NCBI Taxonomy" id="2615207"/>
    <lineage>
        <taxon>Bacteria</taxon>
        <taxon>Pseudomonadati</taxon>
        <taxon>Pseudomonadota</taxon>
        <taxon>Alphaproteobacteria</taxon>
        <taxon>Hyphomicrobiales</taxon>
        <taxon>Aurantimonadaceae</taxon>
        <taxon>Plantimonas</taxon>
    </lineage>
</organism>
<evidence type="ECO:0000313" key="3">
    <source>
        <dbReference type="EMBL" id="KAB0680805.1"/>
    </source>
</evidence>
<gene>
    <name evidence="3" type="ORF">F6X38_07385</name>
</gene>
<feature type="region of interest" description="Disordered" evidence="1">
    <location>
        <begin position="90"/>
        <end position="110"/>
    </location>
</feature>